<feature type="chain" id="PRO_5001973089" evidence="1">
    <location>
        <begin position="19"/>
        <end position="126"/>
    </location>
</feature>
<dbReference type="PANTHER" id="PTHR11257:SF12">
    <property type="entry name" value="EJACULATORY BULB-SPECIFIC PROTEIN 3-RELATED"/>
    <property type="match status" value="1"/>
</dbReference>
<dbReference type="Pfam" id="PF03392">
    <property type="entry name" value="OS-D"/>
    <property type="match status" value="1"/>
</dbReference>
<dbReference type="Gene3D" id="1.10.2080.10">
    <property type="entry name" value="Insect odorant-binding protein A10/Ejaculatory bulb-specific protein 3"/>
    <property type="match status" value="1"/>
</dbReference>
<name>A0A0A1CTE9_CNAME</name>
<evidence type="ECO:0000256" key="1">
    <source>
        <dbReference type="SAM" id="SignalP"/>
    </source>
</evidence>
<dbReference type="InterPro" id="IPR036682">
    <property type="entry name" value="OS_D_A10/PebIII_sf"/>
</dbReference>
<dbReference type="InterPro" id="IPR005055">
    <property type="entry name" value="A10/PebIII"/>
</dbReference>
<accession>A0A0A1CTE9</accession>
<organism evidence="2">
    <name type="scientific">Cnaphalocrocis medinalis</name>
    <name type="common">Rice leaffolder moth</name>
    <dbReference type="NCBI Taxonomy" id="437488"/>
    <lineage>
        <taxon>Eukaryota</taxon>
        <taxon>Metazoa</taxon>
        <taxon>Ecdysozoa</taxon>
        <taxon>Arthropoda</taxon>
        <taxon>Hexapoda</taxon>
        <taxon>Insecta</taxon>
        <taxon>Pterygota</taxon>
        <taxon>Neoptera</taxon>
        <taxon>Endopterygota</taxon>
        <taxon>Lepidoptera</taxon>
        <taxon>Glossata</taxon>
        <taxon>Ditrysia</taxon>
        <taxon>Pyraloidea</taxon>
        <taxon>Crambidae</taxon>
        <taxon>Pyraustinae</taxon>
        <taxon>Cnaphalocrocis</taxon>
    </lineage>
</organism>
<reference evidence="2" key="1">
    <citation type="submission" date="2014-08" db="EMBL/GenBank/DDBJ databases">
        <title>Putative chemosensory protein genes in Cnaphalocrocis medinalis.</title>
        <authorList>
            <person name="Liu S."/>
        </authorList>
    </citation>
    <scope>NUCLEOTIDE SEQUENCE</scope>
    <source>
        <strain evidence="2">HF</strain>
    </source>
</reference>
<dbReference type="SUPFAM" id="SSF100910">
    <property type="entry name" value="Chemosensory protein Csp2"/>
    <property type="match status" value="1"/>
</dbReference>
<evidence type="ECO:0000313" key="2">
    <source>
        <dbReference type="EMBL" id="AIX97834.1"/>
    </source>
</evidence>
<dbReference type="AlphaFoldDB" id="A0A0A1CTE9"/>
<sequence>MKLVIFACLVALAAVAHAGPQRGYTDVYDSIDINEVLGNRRLLLPYLHCVLGEGKCTPPGKELKSHIKEALETQCAKCTPAQRTGTRKVIAHLINHEAEYWNKLTAKYDPTGQFTKKYENELRVIA</sequence>
<protein>
    <submittedName>
        <fullName evidence="2">Chemosensory protein</fullName>
    </submittedName>
</protein>
<keyword evidence="1" id="KW-0732">Signal</keyword>
<feature type="signal peptide" evidence="1">
    <location>
        <begin position="1"/>
        <end position="18"/>
    </location>
</feature>
<dbReference type="OrthoDB" id="6625994at2759"/>
<proteinExistence type="evidence at transcript level"/>
<dbReference type="PANTHER" id="PTHR11257">
    <property type="entry name" value="CHEMOSENSORY PROTEIN-RELATED"/>
    <property type="match status" value="1"/>
</dbReference>
<dbReference type="EMBL" id="KM365199">
    <property type="protein sequence ID" value="AIX97834.1"/>
    <property type="molecule type" value="mRNA"/>
</dbReference>
<gene>
    <name evidence="2" type="primary">CSP15</name>
</gene>